<evidence type="ECO:0000313" key="2">
    <source>
        <dbReference type="Proteomes" id="UP000177053"/>
    </source>
</evidence>
<dbReference type="Proteomes" id="UP000177053">
    <property type="component" value="Unassembled WGS sequence"/>
</dbReference>
<dbReference type="EMBL" id="MGFS01000006">
    <property type="protein sequence ID" value="OGM11970.1"/>
    <property type="molecule type" value="Genomic_DNA"/>
</dbReference>
<organism evidence="1 2">
    <name type="scientific">Candidatus Woesebacteria bacterium RBG_16_34_12</name>
    <dbReference type="NCBI Taxonomy" id="1802480"/>
    <lineage>
        <taxon>Bacteria</taxon>
        <taxon>Candidatus Woeseibacteriota</taxon>
    </lineage>
</organism>
<dbReference type="AlphaFoldDB" id="A0A1F7XAB0"/>
<name>A0A1F7XAB0_9BACT</name>
<proteinExistence type="predicted"/>
<sequence>MSIKITKRTYPTDVKTELEILLGWVISQSPQTVYDLREVILNIIRVISNSVFRGAIALLRQKYQVPTDFYKYPRNKDDKYENWLNDHADQVPVDPWDKRLAEVCQKHQLNPDKYGEFILNYLFFGEVFPVGELVTLENELSVDEPRYKARISIHKDKDPQPEGAYIRLYKDTTKNQLHEYIEKNWQIISFLQQFLTPFPATRNRKAWLFKRDLVIYLYHSLGKNTPEILDEIDRLFISDQSNSEEIDRYTPADSNIRKIASDFHKDIQQSSDI</sequence>
<protein>
    <submittedName>
        <fullName evidence="1">Uncharacterized protein</fullName>
    </submittedName>
</protein>
<evidence type="ECO:0000313" key="1">
    <source>
        <dbReference type="EMBL" id="OGM11970.1"/>
    </source>
</evidence>
<reference evidence="1 2" key="1">
    <citation type="journal article" date="2016" name="Nat. Commun.">
        <title>Thousands of microbial genomes shed light on interconnected biogeochemical processes in an aquifer system.</title>
        <authorList>
            <person name="Anantharaman K."/>
            <person name="Brown C.T."/>
            <person name="Hug L.A."/>
            <person name="Sharon I."/>
            <person name="Castelle C.J."/>
            <person name="Probst A.J."/>
            <person name="Thomas B.C."/>
            <person name="Singh A."/>
            <person name="Wilkins M.J."/>
            <person name="Karaoz U."/>
            <person name="Brodie E.L."/>
            <person name="Williams K.H."/>
            <person name="Hubbard S.S."/>
            <person name="Banfield J.F."/>
        </authorList>
    </citation>
    <scope>NUCLEOTIDE SEQUENCE [LARGE SCALE GENOMIC DNA]</scope>
</reference>
<accession>A0A1F7XAB0</accession>
<comment type="caution">
    <text evidence="1">The sequence shown here is derived from an EMBL/GenBank/DDBJ whole genome shotgun (WGS) entry which is preliminary data.</text>
</comment>
<gene>
    <name evidence="1" type="ORF">A2Z22_04790</name>
</gene>